<dbReference type="OrthoDB" id="952577at2"/>
<keyword evidence="1" id="KW-0812">Transmembrane</keyword>
<evidence type="ECO:0000313" key="3">
    <source>
        <dbReference type="Proteomes" id="UP000290545"/>
    </source>
</evidence>
<keyword evidence="3" id="KW-1185">Reference proteome</keyword>
<proteinExistence type="predicted"/>
<dbReference type="AlphaFoldDB" id="A0A4Q1D295"/>
<gene>
    <name evidence="2" type="ORF">ESB13_21150</name>
</gene>
<accession>A0A4Q1D295</accession>
<evidence type="ECO:0000313" key="2">
    <source>
        <dbReference type="EMBL" id="RXK81440.1"/>
    </source>
</evidence>
<evidence type="ECO:0000256" key="1">
    <source>
        <dbReference type="SAM" id="Phobius"/>
    </source>
</evidence>
<feature type="transmembrane region" description="Helical" evidence="1">
    <location>
        <begin position="104"/>
        <end position="125"/>
    </location>
</feature>
<keyword evidence="1" id="KW-1133">Transmembrane helix</keyword>
<sequence>MDIQEYIGNGAVLQRLHHHMTEDDLAEFNTLADLHPELQQELVYAYDLLTEISARYPPDQVHPRFTEAYNGHLQLYRETHGITATTDVEDLSHKYAYYANIYKVVFIFYLVFLALTIALTIYFYYQVESK</sequence>
<organism evidence="2 3">
    <name type="scientific">Filimonas effusa</name>
    <dbReference type="NCBI Taxonomy" id="2508721"/>
    <lineage>
        <taxon>Bacteria</taxon>
        <taxon>Pseudomonadati</taxon>
        <taxon>Bacteroidota</taxon>
        <taxon>Chitinophagia</taxon>
        <taxon>Chitinophagales</taxon>
        <taxon>Chitinophagaceae</taxon>
        <taxon>Filimonas</taxon>
    </lineage>
</organism>
<keyword evidence="1" id="KW-0472">Membrane</keyword>
<name>A0A4Q1D295_9BACT</name>
<reference evidence="2 3" key="1">
    <citation type="submission" date="2019-01" db="EMBL/GenBank/DDBJ databases">
        <title>Filimonas sp. strain TTM-71.</title>
        <authorList>
            <person name="Chen W.-M."/>
        </authorList>
    </citation>
    <scope>NUCLEOTIDE SEQUENCE [LARGE SCALE GENOMIC DNA]</scope>
    <source>
        <strain evidence="2 3">TTM-71</strain>
    </source>
</reference>
<dbReference type="RefSeq" id="WP_129005691.1">
    <property type="nucleotide sequence ID" value="NZ_SDHZ01000004.1"/>
</dbReference>
<protein>
    <submittedName>
        <fullName evidence="2">Uncharacterized protein</fullName>
    </submittedName>
</protein>
<dbReference type="Proteomes" id="UP000290545">
    <property type="component" value="Unassembled WGS sequence"/>
</dbReference>
<dbReference type="EMBL" id="SDHZ01000004">
    <property type="protein sequence ID" value="RXK81440.1"/>
    <property type="molecule type" value="Genomic_DNA"/>
</dbReference>
<comment type="caution">
    <text evidence="2">The sequence shown here is derived from an EMBL/GenBank/DDBJ whole genome shotgun (WGS) entry which is preliminary data.</text>
</comment>